<proteinExistence type="predicted"/>
<gene>
    <name evidence="2" type="ORF">AVEN_11372_1</name>
</gene>
<protein>
    <submittedName>
        <fullName evidence="2">Uncharacterized protein</fullName>
    </submittedName>
</protein>
<evidence type="ECO:0000313" key="2">
    <source>
        <dbReference type="EMBL" id="GBN53561.1"/>
    </source>
</evidence>
<dbReference type="EMBL" id="BGPR01011907">
    <property type="protein sequence ID" value="GBN53561.1"/>
    <property type="molecule type" value="Genomic_DNA"/>
</dbReference>
<evidence type="ECO:0000313" key="3">
    <source>
        <dbReference type="Proteomes" id="UP000499080"/>
    </source>
</evidence>
<dbReference type="Proteomes" id="UP000499080">
    <property type="component" value="Unassembled WGS sequence"/>
</dbReference>
<name>A0A4Y2PQT5_ARAVE</name>
<sequence>MRKGIQYRHCFSWSHESCSGEEEEDKCWLVNTAGRIDAPAKCELRSVISFFQAEAAAGRKEKEFAKAAAGEKEKESNTAAAGRKEKESTKAAAGEKEKESNTAAAGRKEKESTKVLRI</sequence>
<evidence type="ECO:0000256" key="1">
    <source>
        <dbReference type="SAM" id="MobiDB-lite"/>
    </source>
</evidence>
<feature type="region of interest" description="Disordered" evidence="1">
    <location>
        <begin position="65"/>
        <end position="118"/>
    </location>
</feature>
<reference evidence="2 3" key="1">
    <citation type="journal article" date="2019" name="Sci. Rep.">
        <title>Orb-weaving spider Araneus ventricosus genome elucidates the spidroin gene catalogue.</title>
        <authorList>
            <person name="Kono N."/>
            <person name="Nakamura H."/>
            <person name="Ohtoshi R."/>
            <person name="Moran D.A.P."/>
            <person name="Shinohara A."/>
            <person name="Yoshida Y."/>
            <person name="Fujiwara M."/>
            <person name="Mori M."/>
            <person name="Tomita M."/>
            <person name="Arakawa K."/>
        </authorList>
    </citation>
    <scope>NUCLEOTIDE SEQUENCE [LARGE SCALE GENOMIC DNA]</scope>
</reference>
<dbReference type="AlphaFoldDB" id="A0A4Y2PQT5"/>
<accession>A0A4Y2PQT5</accession>
<comment type="caution">
    <text evidence="2">The sequence shown here is derived from an EMBL/GenBank/DDBJ whole genome shotgun (WGS) entry which is preliminary data.</text>
</comment>
<organism evidence="2 3">
    <name type="scientific">Araneus ventricosus</name>
    <name type="common">Orbweaver spider</name>
    <name type="synonym">Epeira ventricosa</name>
    <dbReference type="NCBI Taxonomy" id="182803"/>
    <lineage>
        <taxon>Eukaryota</taxon>
        <taxon>Metazoa</taxon>
        <taxon>Ecdysozoa</taxon>
        <taxon>Arthropoda</taxon>
        <taxon>Chelicerata</taxon>
        <taxon>Arachnida</taxon>
        <taxon>Araneae</taxon>
        <taxon>Araneomorphae</taxon>
        <taxon>Entelegynae</taxon>
        <taxon>Araneoidea</taxon>
        <taxon>Araneidae</taxon>
        <taxon>Araneus</taxon>
    </lineage>
</organism>
<keyword evidence="3" id="KW-1185">Reference proteome</keyword>